<gene>
    <name evidence="2" type="ORF">METSMIF1_02485</name>
</gene>
<dbReference type="PANTHER" id="PTHR35339:SF3">
    <property type="entry name" value="DUF2264 DOMAIN-CONTAINING PROTEIN"/>
    <property type="match status" value="1"/>
</dbReference>
<evidence type="ECO:0000313" key="2">
    <source>
        <dbReference type="EMBL" id="EFC92925.1"/>
    </source>
</evidence>
<protein>
    <recommendedName>
        <fullName evidence="1">DUF2264 domain-containing protein</fullName>
    </recommendedName>
</protein>
<dbReference type="InterPro" id="IPR016624">
    <property type="entry name" value="UCP014753"/>
</dbReference>
<evidence type="ECO:0000259" key="1">
    <source>
        <dbReference type="Pfam" id="PF10022"/>
    </source>
</evidence>
<reference evidence="2 3" key="1">
    <citation type="submission" date="2010-01" db="EMBL/GenBank/DDBJ databases">
        <authorList>
            <person name="Weinstock G."/>
            <person name="Sodergren E."/>
            <person name="Clifton S."/>
            <person name="Fulton L."/>
            <person name="Fulton B."/>
            <person name="Courtney L."/>
            <person name="Fronick C."/>
            <person name="Harrison M."/>
            <person name="Strong C."/>
            <person name="Farmer C."/>
            <person name="Delahaunty K."/>
            <person name="Markovic C."/>
            <person name="Hall O."/>
            <person name="Minx P."/>
            <person name="Tomlinson C."/>
            <person name="Mitreva M."/>
            <person name="Nelson J."/>
            <person name="Hou S."/>
            <person name="Wollam A."/>
            <person name="Pepin K.H."/>
            <person name="Johnson M."/>
            <person name="Bhonagiri V."/>
            <person name="Nash W.E."/>
            <person name="Warren W."/>
            <person name="Chinwalla A."/>
            <person name="Mardis E.R."/>
            <person name="Wilson R.K."/>
        </authorList>
    </citation>
    <scope>NUCLEOTIDE SEQUENCE [LARGE SCALE GENOMIC DNA]</scope>
    <source>
        <strain evidence="2 3">DSM 2374</strain>
    </source>
</reference>
<dbReference type="PIRSF" id="PIRSF014753">
    <property type="entry name" value="UCP014753"/>
    <property type="match status" value="1"/>
</dbReference>
<proteinExistence type="predicted"/>
<dbReference type="HOGENOM" id="CLU_028269_2_0_2"/>
<evidence type="ECO:0000313" key="3">
    <source>
        <dbReference type="Proteomes" id="UP000004028"/>
    </source>
</evidence>
<dbReference type="InterPro" id="IPR049349">
    <property type="entry name" value="DUF2264_N"/>
</dbReference>
<dbReference type="Proteomes" id="UP000004028">
    <property type="component" value="Unassembled WGS sequence"/>
</dbReference>
<dbReference type="PANTHER" id="PTHR35339">
    <property type="entry name" value="LINALOOL DEHYDRATASE_ISOMERASE DOMAIN-CONTAINING PROTEIN"/>
    <property type="match status" value="1"/>
</dbReference>
<dbReference type="AlphaFoldDB" id="D2ZNS8"/>
<feature type="domain" description="DUF2264" evidence="1">
    <location>
        <begin position="56"/>
        <end position="410"/>
    </location>
</feature>
<sequence>MLLFLRYFYFLWNVDLLKTLNIMYNKILFMNNSFFGRFKKNDNQVIEEQPPVWEDRIFWVETLQKIAFPVLNNLKKGSLKKNMSIESFSSESNKFAHLEAFSNVFNGIAPWLELGPDESEEGKIREKYIVLTLKAISNAVNPNSKDYILFTEPKQSLMSMALFAQGLLRSKTQIWNNLPMDVQARVIYELKNTRIIAPYENHWLLFTSMIEATLLEFTGECDRERLTYSIRKFRDEWYLGDAIYADGPEFDVNYYNSIFIHPMLNDILKVMRKYGINEGELLDVQLMRSSRYASQLERIISPEGTYPLLGKSLAYRTGIFHLLAQAALFKILPRNMETSQVRSALTKVLRTQFGGHQNFDNKGWLTIGLNGCQAEIAEKNINTGSLYGCCAIFLPLGLSFNDSFWVGSFEEWTTLKAWNGNPVEPDQSIDF</sequence>
<dbReference type="Pfam" id="PF10022">
    <property type="entry name" value="DUF2264"/>
    <property type="match status" value="1"/>
</dbReference>
<dbReference type="EMBL" id="ABYV02000006">
    <property type="protein sequence ID" value="EFC92925.1"/>
    <property type="molecule type" value="Genomic_DNA"/>
</dbReference>
<dbReference type="PATRIC" id="fig|521002.11.peg.473"/>
<name>D2ZNS8_METSM</name>
<accession>D2ZNS8</accession>
<organism evidence="2 3">
    <name type="scientific">Methanobrevibacter smithii DSM 2374</name>
    <dbReference type="NCBI Taxonomy" id="521002"/>
    <lineage>
        <taxon>Archaea</taxon>
        <taxon>Methanobacteriati</taxon>
        <taxon>Methanobacteriota</taxon>
        <taxon>Methanomada group</taxon>
        <taxon>Methanobacteria</taxon>
        <taxon>Methanobacteriales</taxon>
        <taxon>Methanobacteriaceae</taxon>
        <taxon>Methanobrevibacter</taxon>
    </lineage>
</organism>
<comment type="caution">
    <text evidence="2">The sequence shown here is derived from an EMBL/GenBank/DDBJ whole genome shotgun (WGS) entry which is preliminary data.</text>
</comment>